<dbReference type="PANTHER" id="PTHR32227">
    <property type="entry name" value="GLUCAN ENDO-1,3-BETA-GLUCOSIDASE BG1-RELATED-RELATED"/>
    <property type="match status" value="1"/>
</dbReference>
<gene>
    <name evidence="5" type="ORF">RND71_042858</name>
</gene>
<keyword evidence="6" id="KW-1185">Reference proteome</keyword>
<evidence type="ECO:0000256" key="3">
    <source>
        <dbReference type="ARBA" id="ARBA00023295"/>
    </source>
</evidence>
<dbReference type="PROSITE" id="PS00086">
    <property type="entry name" value="CYTOCHROME_P450"/>
    <property type="match status" value="1"/>
</dbReference>
<evidence type="ECO:0000313" key="5">
    <source>
        <dbReference type="EMBL" id="KAK4338371.1"/>
    </source>
</evidence>
<comment type="similarity">
    <text evidence="1 4">Belongs to the glycosyl hydrolase 17 family.</text>
</comment>
<organism evidence="5 6">
    <name type="scientific">Anisodus tanguticus</name>
    <dbReference type="NCBI Taxonomy" id="243964"/>
    <lineage>
        <taxon>Eukaryota</taxon>
        <taxon>Viridiplantae</taxon>
        <taxon>Streptophyta</taxon>
        <taxon>Embryophyta</taxon>
        <taxon>Tracheophyta</taxon>
        <taxon>Spermatophyta</taxon>
        <taxon>Magnoliopsida</taxon>
        <taxon>eudicotyledons</taxon>
        <taxon>Gunneridae</taxon>
        <taxon>Pentapetalae</taxon>
        <taxon>asterids</taxon>
        <taxon>lamiids</taxon>
        <taxon>Solanales</taxon>
        <taxon>Solanaceae</taxon>
        <taxon>Solanoideae</taxon>
        <taxon>Hyoscyameae</taxon>
        <taxon>Anisodus</taxon>
    </lineage>
</organism>
<evidence type="ECO:0000256" key="1">
    <source>
        <dbReference type="ARBA" id="ARBA00008773"/>
    </source>
</evidence>
<dbReference type="EMBL" id="JAVYJV010000024">
    <property type="protein sequence ID" value="KAK4338371.1"/>
    <property type="molecule type" value="Genomic_DNA"/>
</dbReference>
<evidence type="ECO:0000256" key="4">
    <source>
        <dbReference type="RuleBase" id="RU004335"/>
    </source>
</evidence>
<dbReference type="GO" id="GO:0005506">
    <property type="term" value="F:iron ion binding"/>
    <property type="evidence" value="ECO:0007669"/>
    <property type="project" value="InterPro"/>
</dbReference>
<dbReference type="Proteomes" id="UP001291623">
    <property type="component" value="Unassembled WGS sequence"/>
</dbReference>
<dbReference type="Pfam" id="PF00332">
    <property type="entry name" value="Glyco_hydro_17"/>
    <property type="match status" value="1"/>
</dbReference>
<protein>
    <submittedName>
        <fullName evidence="5">Uncharacterized protein</fullName>
    </submittedName>
</protein>
<dbReference type="Gene3D" id="3.20.20.80">
    <property type="entry name" value="Glycosidases"/>
    <property type="match status" value="1"/>
</dbReference>
<evidence type="ECO:0000256" key="2">
    <source>
        <dbReference type="ARBA" id="ARBA00022801"/>
    </source>
</evidence>
<dbReference type="GO" id="GO:0004497">
    <property type="term" value="F:monooxygenase activity"/>
    <property type="evidence" value="ECO:0007669"/>
    <property type="project" value="InterPro"/>
</dbReference>
<dbReference type="SUPFAM" id="SSF51445">
    <property type="entry name" value="(Trans)glycosidases"/>
    <property type="match status" value="1"/>
</dbReference>
<sequence length="237" mass="25874">MQCGGEFKIQLEVCSVCSNPGGRNLLFSGVGPSRCVISHPSGLAPTILIIVTIGSNLPSLKKVAQLLHSTIIDKVKIYDTNPEILEAFSNTSIDLIVAVENSHVANLSATQSVGDEWFSIRILPFIPSTSIVAIVVGNELHRASNGSDGKLSGEQEHLQLPHQMMTPQGNDFEFLPFSAGRRICPGLSMHEKFGVTLQKKEPLLLIPKAKIWPLGIRYKYFLSRCNLVCGDKKQVIV</sequence>
<dbReference type="GO" id="GO:0005975">
    <property type="term" value="P:carbohydrate metabolic process"/>
    <property type="evidence" value="ECO:0007669"/>
    <property type="project" value="InterPro"/>
</dbReference>
<dbReference type="InterPro" id="IPR036396">
    <property type="entry name" value="Cyt_P450_sf"/>
</dbReference>
<proteinExistence type="inferred from homology"/>
<keyword evidence="3" id="KW-0326">Glycosidase</keyword>
<keyword evidence="2" id="KW-0378">Hydrolase</keyword>
<dbReference type="GO" id="GO:0004553">
    <property type="term" value="F:hydrolase activity, hydrolyzing O-glycosyl compounds"/>
    <property type="evidence" value="ECO:0007669"/>
    <property type="project" value="InterPro"/>
</dbReference>
<comment type="caution">
    <text evidence="5">The sequence shown here is derived from an EMBL/GenBank/DDBJ whole genome shotgun (WGS) entry which is preliminary data.</text>
</comment>
<name>A0AAE1QS85_9SOLA</name>
<dbReference type="InterPro" id="IPR017853">
    <property type="entry name" value="GH"/>
</dbReference>
<dbReference type="GO" id="GO:0016705">
    <property type="term" value="F:oxidoreductase activity, acting on paired donors, with incorporation or reduction of molecular oxygen"/>
    <property type="evidence" value="ECO:0007669"/>
    <property type="project" value="InterPro"/>
</dbReference>
<accession>A0AAE1QS85</accession>
<reference evidence="5" key="1">
    <citation type="submission" date="2023-12" db="EMBL/GenBank/DDBJ databases">
        <title>Genome assembly of Anisodus tanguticus.</title>
        <authorList>
            <person name="Wang Y.-J."/>
        </authorList>
    </citation>
    <scope>NUCLEOTIDE SEQUENCE</scope>
    <source>
        <strain evidence="5">KB-2021</strain>
        <tissue evidence="5">Leaf</tissue>
    </source>
</reference>
<dbReference type="GO" id="GO:0020037">
    <property type="term" value="F:heme binding"/>
    <property type="evidence" value="ECO:0007669"/>
    <property type="project" value="InterPro"/>
</dbReference>
<dbReference type="InterPro" id="IPR044965">
    <property type="entry name" value="Glyco_hydro_17_plant"/>
</dbReference>
<dbReference type="AlphaFoldDB" id="A0AAE1QS85"/>
<dbReference type="InterPro" id="IPR000490">
    <property type="entry name" value="Glyco_hydro_17"/>
</dbReference>
<dbReference type="InterPro" id="IPR017972">
    <property type="entry name" value="Cyt_P450_CS"/>
</dbReference>
<evidence type="ECO:0000313" key="6">
    <source>
        <dbReference type="Proteomes" id="UP001291623"/>
    </source>
</evidence>
<dbReference type="SUPFAM" id="SSF48264">
    <property type="entry name" value="Cytochrome P450"/>
    <property type="match status" value="1"/>
</dbReference>